<proteinExistence type="predicted"/>
<feature type="compositionally biased region" description="Basic and acidic residues" evidence="1">
    <location>
        <begin position="887"/>
        <end position="903"/>
    </location>
</feature>
<dbReference type="EMBL" id="CP019471">
    <property type="protein sequence ID" value="UQC73759.1"/>
    <property type="molecule type" value="Genomic_DNA"/>
</dbReference>
<dbReference type="GeneID" id="73334464"/>
<feature type="transmembrane region" description="Helical" evidence="2">
    <location>
        <begin position="549"/>
        <end position="569"/>
    </location>
</feature>
<keyword evidence="2" id="KW-0812">Transmembrane</keyword>
<feature type="compositionally biased region" description="Polar residues" evidence="1">
    <location>
        <begin position="839"/>
        <end position="849"/>
    </location>
</feature>
<evidence type="ECO:0000256" key="1">
    <source>
        <dbReference type="SAM" id="MobiDB-lite"/>
    </source>
</evidence>
<feature type="region of interest" description="Disordered" evidence="1">
    <location>
        <begin position="819"/>
        <end position="952"/>
    </location>
</feature>
<feature type="compositionally biased region" description="Basic residues" evidence="1">
    <location>
        <begin position="171"/>
        <end position="181"/>
    </location>
</feature>
<evidence type="ECO:0000313" key="4">
    <source>
        <dbReference type="Proteomes" id="UP000830671"/>
    </source>
</evidence>
<feature type="transmembrane region" description="Helical" evidence="2">
    <location>
        <begin position="492"/>
        <end position="512"/>
    </location>
</feature>
<evidence type="ECO:0000313" key="3">
    <source>
        <dbReference type="EMBL" id="UQC73759.1"/>
    </source>
</evidence>
<protein>
    <submittedName>
        <fullName evidence="3">Uncharacterized protein</fullName>
    </submittedName>
</protein>
<feature type="region of interest" description="Disordered" evidence="1">
    <location>
        <begin position="378"/>
        <end position="415"/>
    </location>
</feature>
<feature type="transmembrane region" description="Helical" evidence="2">
    <location>
        <begin position="518"/>
        <end position="537"/>
    </location>
</feature>
<dbReference type="AlphaFoldDB" id="A0A9Q8SAA2"/>
<reference evidence="3" key="1">
    <citation type="journal article" date="2021" name="Mol. Plant Microbe Interact.">
        <title>Complete Genome Sequence of the Plant-Pathogenic Fungus Colletotrichum lupini.</title>
        <authorList>
            <person name="Baroncelli R."/>
            <person name="Pensec F."/>
            <person name="Da Lio D."/>
            <person name="Boufleur T."/>
            <person name="Vicente I."/>
            <person name="Sarrocco S."/>
            <person name="Picot A."/>
            <person name="Baraldi E."/>
            <person name="Sukno S."/>
            <person name="Thon M."/>
            <person name="Le Floch G."/>
        </authorList>
    </citation>
    <scope>NUCLEOTIDE SEQUENCE</scope>
    <source>
        <strain evidence="3">IMI 504893</strain>
    </source>
</reference>
<dbReference type="RefSeq" id="XP_049135411.1">
    <property type="nucleotide sequence ID" value="XM_049279454.1"/>
</dbReference>
<evidence type="ECO:0000256" key="2">
    <source>
        <dbReference type="SAM" id="Phobius"/>
    </source>
</evidence>
<gene>
    <name evidence="3" type="ORF">CLUP02_00405</name>
</gene>
<dbReference type="KEGG" id="clup:CLUP02_00405"/>
<sequence>MAGFLIRSPEARAKKKRLPPVGSLASECHCATVSIHLQPNPALLQRSCSMRTGSILGISPNDNPFVIRIPSKTEFGYPHAAKLPTYVVLTLCPILPSRAPESDLVLVMKKSPRPARMNLKPGPGVCNVFSLLFQLDTGSRPENIKPLIYTMATACFAVAKGTVMETTKTKQSGRTRLRSRSGPHATDPIKNPVLEGTCLLVGDPFGPLIPVQQAASFANLEISPETSRHHNASQYASPVPHSRTCAASSALINMPPQRRARRCASGIYAGLTAYTLGLKQHRSALPLALPCCRQARWCPLLQLTAIVVLEWTSPIGLLPPPSCLSRPSRDQSANTSGRTARPPTSDLAAQFSKYTRRHQCHNIETPLLQAPSVHLHNVPQEPQAQRRPREAWVLSPGGDSERRRRGGAPPRRVPATMSRLCGMRPEGLTVDSRFSPLPSMCFFDTIIIPLPAWIRLTVTFALFHFIVPVLIVDKIKRYTVKKEWQRHAQLSVYFFSILVVFLMEIMEIARLAEIRYAIGLLPFVFAGCGVCAVMQATRGIKGKIRNWQVANIIFWIMSVAVTIIKILTIQRSSMRFPEFRRMGTDYPTTHQVQDLAVIAGFYVLLLINEIALFFQKTWEETVDAENIKKLRLTRSISDQARYDLTRAIEEGYYPSGVTYLTLRLEGESQSEKAVSKDDILKKTASMDASIAGSSSSEKTAGKRLTDEDSIEPVPMIPPSFRRNSERWSSAMTLKDAAGDDMNEKVGGKDNNKKRGSERWSNAMTIKEPTALRDCHDKRVSSFASPMVADIDEITPLDPPSTSFSRYEDEHAAQKAMLLDSPFPMKELPDRRSFMLKPSRPNTERWSNAMTLRGEPSSGSGSQEPSPKEHKEYMPSAPPAAATAPTTPERRASASERNMMRRYSDASTRSIRRFSARSDLREAAATAAAFVDGDEPLTSPTEAHPLQPNHHTP</sequence>
<feature type="compositionally biased region" description="Low complexity" evidence="1">
    <location>
        <begin position="853"/>
        <end position="864"/>
    </location>
</feature>
<organism evidence="3 4">
    <name type="scientific">Colletotrichum lupini</name>
    <dbReference type="NCBI Taxonomy" id="145971"/>
    <lineage>
        <taxon>Eukaryota</taxon>
        <taxon>Fungi</taxon>
        <taxon>Dikarya</taxon>
        <taxon>Ascomycota</taxon>
        <taxon>Pezizomycotina</taxon>
        <taxon>Sordariomycetes</taxon>
        <taxon>Hypocreomycetidae</taxon>
        <taxon>Glomerellales</taxon>
        <taxon>Glomerellaceae</taxon>
        <taxon>Colletotrichum</taxon>
        <taxon>Colletotrichum acutatum species complex</taxon>
    </lineage>
</organism>
<keyword evidence="2" id="KW-1133">Transmembrane helix</keyword>
<dbReference type="Proteomes" id="UP000830671">
    <property type="component" value="Chromosome 1"/>
</dbReference>
<feature type="transmembrane region" description="Helical" evidence="2">
    <location>
        <begin position="452"/>
        <end position="472"/>
    </location>
</feature>
<feature type="compositionally biased region" description="Low complexity" evidence="1">
    <location>
        <begin position="687"/>
        <end position="698"/>
    </location>
</feature>
<feature type="region of interest" description="Disordered" evidence="1">
    <location>
        <begin position="687"/>
        <end position="727"/>
    </location>
</feature>
<name>A0A9Q8SAA2_9PEZI</name>
<feature type="region of interest" description="Disordered" evidence="1">
    <location>
        <begin position="320"/>
        <end position="345"/>
    </location>
</feature>
<keyword evidence="2" id="KW-0472">Membrane</keyword>
<accession>A0A9Q8SAA2</accession>
<keyword evidence="4" id="KW-1185">Reference proteome</keyword>
<feature type="region of interest" description="Disordered" evidence="1">
    <location>
        <begin position="168"/>
        <end position="188"/>
    </location>
</feature>